<proteinExistence type="predicted"/>
<gene>
    <name evidence="1" type="ORF">FHR92_003112</name>
</gene>
<dbReference type="RefSeq" id="WP_182536913.1">
    <property type="nucleotide sequence ID" value="NZ_JACJIP010000020.1"/>
</dbReference>
<evidence type="ECO:0000313" key="1">
    <source>
        <dbReference type="EMBL" id="MBA9086632.1"/>
    </source>
</evidence>
<protein>
    <recommendedName>
        <fullName evidence="3">N-acetyltransferase domain-containing protein</fullName>
    </recommendedName>
</protein>
<evidence type="ECO:0000313" key="2">
    <source>
        <dbReference type="Proteomes" id="UP000567067"/>
    </source>
</evidence>
<keyword evidence="2" id="KW-1185">Reference proteome</keyword>
<comment type="caution">
    <text evidence="1">The sequence shown here is derived from an EMBL/GenBank/DDBJ whole genome shotgun (WGS) entry which is preliminary data.</text>
</comment>
<organism evidence="1 2">
    <name type="scientific">Fontibacillus solani</name>
    <dbReference type="NCBI Taxonomy" id="1572857"/>
    <lineage>
        <taxon>Bacteria</taxon>
        <taxon>Bacillati</taxon>
        <taxon>Bacillota</taxon>
        <taxon>Bacilli</taxon>
        <taxon>Bacillales</taxon>
        <taxon>Paenibacillaceae</taxon>
        <taxon>Fontibacillus</taxon>
    </lineage>
</organism>
<dbReference type="SUPFAM" id="SSF55729">
    <property type="entry name" value="Acyl-CoA N-acyltransferases (Nat)"/>
    <property type="match status" value="1"/>
</dbReference>
<dbReference type="EMBL" id="JACJIP010000020">
    <property type="protein sequence ID" value="MBA9086632.1"/>
    <property type="molecule type" value="Genomic_DNA"/>
</dbReference>
<dbReference type="AlphaFoldDB" id="A0A7W3SUV6"/>
<accession>A0A7W3SUV6</accession>
<evidence type="ECO:0008006" key="3">
    <source>
        <dbReference type="Google" id="ProtNLM"/>
    </source>
</evidence>
<reference evidence="1 2" key="1">
    <citation type="submission" date="2020-08" db="EMBL/GenBank/DDBJ databases">
        <title>Genomic Encyclopedia of Type Strains, Phase III (KMG-III): the genomes of soil and plant-associated and newly described type strains.</title>
        <authorList>
            <person name="Whitman W."/>
        </authorList>
    </citation>
    <scope>NUCLEOTIDE SEQUENCE [LARGE SCALE GENOMIC DNA]</scope>
    <source>
        <strain evidence="1 2">CECT 8693</strain>
    </source>
</reference>
<name>A0A7W3SUV6_9BACL</name>
<sequence>MDYYFSPCITNMYQHRYVDFLLEHYTELKLTYPFQEAFSYIVSPLLMEGVSILCFDNEEETAGAFSYIYGTGEHDYTDRHIVQIQVAFIVERHRRTGLFAKALQYLLQHIEADKSKEQVTELRFWTACNDYYRRLFEKFAERYAMAESECGQMDGYRVLISELRTYLDRLQTRALV</sequence>
<dbReference type="Proteomes" id="UP000567067">
    <property type="component" value="Unassembled WGS sequence"/>
</dbReference>
<dbReference type="InterPro" id="IPR016181">
    <property type="entry name" value="Acyl_CoA_acyltransferase"/>
</dbReference>